<accession>A0A1V6Q308</accession>
<evidence type="ECO:0000256" key="3">
    <source>
        <dbReference type="SAM" id="Phobius"/>
    </source>
</evidence>
<proteinExistence type="predicted"/>
<feature type="compositionally biased region" description="Basic and acidic residues" evidence="2">
    <location>
        <begin position="191"/>
        <end position="204"/>
    </location>
</feature>
<sequence length="567" mass="63863">MENLSAPLLGLICVLFVLWVIWGPRKWLPVMASMVPFFVGCVFVVLALWASVHKVVASGGYGFAIWGIWSFARGLWAKPPTPLAVPPPAESVDFVPAKDFRALEVLLRARDQEILQLRKKQDAKVGQLNDTIRLYQRGVVSGPGPIRQLIDERAAAVNRAQGLQVQVKILEEEGEVLKTRFPHTHARWEHPVKSGVSKQRDRQSTKRVLSPSNQVAVVDSMWSARCTAIQEKGLKDLNLMSNRVQCLETDKKDLCKSNSALKNEVEENVSLRWYQEGVLQKAHAGNKEKDLTIQHLLTTARQQNMVLTHQIEGLQVQHEMTTVQTLNNEIENSRLSLLKAHESALASLKSEHERKESHTIRAHEAEIADLIRHHKEQTLCLEDKLIQKQAQESNAQVQMDVMTHLFNNQTLKSEKDTQTETRKHDMEKVALRAQVKGLAADAASYKSKFRDSREEYDKLKAANEELLDRIALNLSADTDDEDSVNKLDKVKDLEKLLEQAEDRIVESRVQNIELRDQLRAAEKAQGITKSGSGGITRPTLAMEQSPAIASMPKRSPPNFTVFSGHED</sequence>
<evidence type="ECO:0000256" key="2">
    <source>
        <dbReference type="SAM" id="MobiDB-lite"/>
    </source>
</evidence>
<keyword evidence="3" id="KW-1133">Transmembrane helix</keyword>
<protein>
    <submittedName>
        <fullName evidence="4">Uncharacterized protein</fullName>
    </submittedName>
</protein>
<comment type="caution">
    <text evidence="4">The sequence shown here is derived from an EMBL/GenBank/DDBJ whole genome shotgun (WGS) entry which is preliminary data.</text>
</comment>
<gene>
    <name evidence="4" type="ORF">PENANT_c016G00280</name>
</gene>
<dbReference type="AlphaFoldDB" id="A0A1V6Q308"/>
<dbReference type="Proteomes" id="UP000191672">
    <property type="component" value="Unassembled WGS sequence"/>
</dbReference>
<evidence type="ECO:0000256" key="1">
    <source>
        <dbReference type="SAM" id="Coils"/>
    </source>
</evidence>
<keyword evidence="3" id="KW-0472">Membrane</keyword>
<evidence type="ECO:0000313" key="5">
    <source>
        <dbReference type="Proteomes" id="UP000191672"/>
    </source>
</evidence>
<keyword evidence="1" id="KW-0175">Coiled coil</keyword>
<keyword evidence="5" id="KW-1185">Reference proteome</keyword>
<name>A0A1V6Q308_9EURO</name>
<dbReference type="EMBL" id="MDYN01000016">
    <property type="protein sequence ID" value="OQD83615.1"/>
    <property type="molecule type" value="Genomic_DNA"/>
</dbReference>
<feature type="transmembrane region" description="Helical" evidence="3">
    <location>
        <begin position="6"/>
        <end position="23"/>
    </location>
</feature>
<feature type="coiled-coil region" evidence="1">
    <location>
        <begin position="146"/>
        <end position="173"/>
    </location>
</feature>
<organism evidence="4 5">
    <name type="scientific">Penicillium antarcticum</name>
    <dbReference type="NCBI Taxonomy" id="416450"/>
    <lineage>
        <taxon>Eukaryota</taxon>
        <taxon>Fungi</taxon>
        <taxon>Dikarya</taxon>
        <taxon>Ascomycota</taxon>
        <taxon>Pezizomycotina</taxon>
        <taxon>Eurotiomycetes</taxon>
        <taxon>Eurotiomycetidae</taxon>
        <taxon>Eurotiales</taxon>
        <taxon>Aspergillaceae</taxon>
        <taxon>Penicillium</taxon>
    </lineage>
</organism>
<feature type="region of interest" description="Disordered" evidence="2">
    <location>
        <begin position="523"/>
        <end position="567"/>
    </location>
</feature>
<evidence type="ECO:0000313" key="4">
    <source>
        <dbReference type="EMBL" id="OQD83615.1"/>
    </source>
</evidence>
<feature type="transmembrane region" description="Helical" evidence="3">
    <location>
        <begin position="55"/>
        <end position="72"/>
    </location>
</feature>
<feature type="transmembrane region" description="Helical" evidence="3">
    <location>
        <begin position="30"/>
        <end position="49"/>
    </location>
</feature>
<feature type="region of interest" description="Disordered" evidence="2">
    <location>
        <begin position="191"/>
        <end position="210"/>
    </location>
</feature>
<reference evidence="5" key="1">
    <citation type="journal article" date="2017" name="Nat. Microbiol.">
        <title>Global analysis of biosynthetic gene clusters reveals vast potential of secondary metabolite production in Penicillium species.</title>
        <authorList>
            <person name="Nielsen J.C."/>
            <person name="Grijseels S."/>
            <person name="Prigent S."/>
            <person name="Ji B."/>
            <person name="Dainat J."/>
            <person name="Nielsen K.F."/>
            <person name="Frisvad J.C."/>
            <person name="Workman M."/>
            <person name="Nielsen J."/>
        </authorList>
    </citation>
    <scope>NUCLEOTIDE SEQUENCE [LARGE SCALE GENOMIC DNA]</scope>
    <source>
        <strain evidence="5">IBT 31811</strain>
    </source>
</reference>
<keyword evidence="3" id="KW-0812">Transmembrane</keyword>